<dbReference type="InterPro" id="IPR011009">
    <property type="entry name" value="Kinase-like_dom_sf"/>
</dbReference>
<sequence>MGPASYSSSRLIDMKNPAQHADLVRWMIFLLGPVERLTPAWQPRSDMRISRRFGSEVVEETVHWEPNGKHSLNSAWNGVRDVRHEPISKRTTVWAGAITGPSDVEEIPVLCKASWMSTGRQQFAHELEILRLLQDPLSQHVFPEIEDKGVFRRTDLMREIPQWQEVASNLPKPFGLVDLSEEPDYIVRPNIGAAKPLERNQDQSEPRDTVALSALLLESQPANPLAVIQDLSMKQFLRIYIDVAKALWYLACEGIHHRDVTHDNIMARLVEEPGQPPTYAGVLIDFGSAIYSGERRDVDPVHSTDAYIKAGIDDGFAGSTFMISIAAHKHRCYDRTRDLRTIEECTNADGTIVVPEGSADKRWREKVVSYARKRLVQDRLHRFVDDLESLLYCMCSQVGLRRFGQGDNPATPILGSLEKKQSEWQDSLLHLTNQVDRHNHHGQFRIMIHDMADRIQLVQQDLDLDSHQRAGQAITQQEHECFRDCVKRMEQAHDATDPSEMIETND</sequence>
<keyword evidence="3" id="KW-1185">Reference proteome</keyword>
<proteinExistence type="predicted"/>
<dbReference type="OrthoDB" id="5584477at2759"/>
<dbReference type="Gene3D" id="1.10.510.10">
    <property type="entry name" value="Transferase(Phosphotransferase) domain 1"/>
    <property type="match status" value="1"/>
</dbReference>
<evidence type="ECO:0000313" key="2">
    <source>
        <dbReference type="EMBL" id="KAG7528478.1"/>
    </source>
</evidence>
<dbReference type="SUPFAM" id="SSF56112">
    <property type="entry name" value="Protein kinase-like (PK-like)"/>
    <property type="match status" value="1"/>
</dbReference>
<reference evidence="2" key="1">
    <citation type="submission" date="2020-04" db="EMBL/GenBank/DDBJ databases">
        <title>Analysis of mating type loci in Filobasidium floriforme.</title>
        <authorList>
            <person name="Nowrousian M."/>
        </authorList>
    </citation>
    <scope>NUCLEOTIDE SEQUENCE</scope>
    <source>
        <strain evidence="2">CBS 6242</strain>
    </source>
</reference>
<gene>
    <name evidence="2" type="ORF">FFLO_06132</name>
</gene>
<accession>A0A8K0NKU8</accession>
<dbReference type="EMBL" id="JABELV010000181">
    <property type="protein sequence ID" value="KAG7528478.1"/>
    <property type="molecule type" value="Genomic_DNA"/>
</dbReference>
<feature type="domain" description="Fungal-type protein kinase" evidence="1">
    <location>
        <begin position="87"/>
        <end position="297"/>
    </location>
</feature>
<evidence type="ECO:0000259" key="1">
    <source>
        <dbReference type="Pfam" id="PF17667"/>
    </source>
</evidence>
<name>A0A8K0NKU8_9TREE</name>
<comment type="caution">
    <text evidence="2">The sequence shown here is derived from an EMBL/GenBank/DDBJ whole genome shotgun (WGS) entry which is preliminary data.</text>
</comment>
<organism evidence="2 3">
    <name type="scientific">Filobasidium floriforme</name>
    <dbReference type="NCBI Taxonomy" id="5210"/>
    <lineage>
        <taxon>Eukaryota</taxon>
        <taxon>Fungi</taxon>
        <taxon>Dikarya</taxon>
        <taxon>Basidiomycota</taxon>
        <taxon>Agaricomycotina</taxon>
        <taxon>Tremellomycetes</taxon>
        <taxon>Filobasidiales</taxon>
        <taxon>Filobasidiaceae</taxon>
        <taxon>Filobasidium</taxon>
    </lineage>
</organism>
<dbReference type="InterPro" id="IPR040976">
    <property type="entry name" value="Pkinase_fungal"/>
</dbReference>
<dbReference type="AlphaFoldDB" id="A0A8K0NKU8"/>
<dbReference type="Pfam" id="PF17667">
    <property type="entry name" value="Pkinase_fungal"/>
    <property type="match status" value="1"/>
</dbReference>
<protein>
    <recommendedName>
        <fullName evidence="1">Fungal-type protein kinase domain-containing protein</fullName>
    </recommendedName>
</protein>
<evidence type="ECO:0000313" key="3">
    <source>
        <dbReference type="Proteomes" id="UP000812966"/>
    </source>
</evidence>
<dbReference type="Proteomes" id="UP000812966">
    <property type="component" value="Unassembled WGS sequence"/>
</dbReference>